<dbReference type="AlphaFoldDB" id="A0A433U8Z3"/>
<feature type="region of interest" description="Disordered" evidence="1">
    <location>
        <begin position="46"/>
        <end position="120"/>
    </location>
</feature>
<dbReference type="EMBL" id="RQTK01000035">
    <property type="protein sequence ID" value="RUS90304.1"/>
    <property type="molecule type" value="Genomic_DNA"/>
</dbReference>
<dbReference type="Proteomes" id="UP000271974">
    <property type="component" value="Unassembled WGS sequence"/>
</dbReference>
<feature type="region of interest" description="Disordered" evidence="1">
    <location>
        <begin position="137"/>
        <end position="207"/>
    </location>
</feature>
<feature type="compositionally biased region" description="Basic and acidic residues" evidence="1">
    <location>
        <begin position="85"/>
        <end position="120"/>
    </location>
</feature>
<protein>
    <submittedName>
        <fullName evidence="2">Uncharacterized protein</fullName>
    </submittedName>
</protein>
<sequence length="207" mass="21829">MMMKAAEMAGTGNLPGNSGHAGPIFTQEQLLERAKNLRALSEMAAGRGPRISAPQGVIPSIPAQTTASPKTSGIEDLSVQRKRKSEGEELRAAKKRQEMLEAEESRQRVERERIQRMQEQQQLKEKLAQEGMGDVTVVLPDAPPMEATDLSTSAPATLAAATTSGSSGTPGPSSSSSSMAVDKTTTLSLIRDNMNIQAPPPPPAGVG</sequence>
<feature type="compositionally biased region" description="Polar residues" evidence="1">
    <location>
        <begin position="62"/>
        <end position="71"/>
    </location>
</feature>
<feature type="region of interest" description="Disordered" evidence="1">
    <location>
        <begin position="1"/>
        <end position="23"/>
    </location>
</feature>
<accession>A0A433U8Z3</accession>
<feature type="non-terminal residue" evidence="2">
    <location>
        <position position="207"/>
    </location>
</feature>
<reference evidence="2 3" key="1">
    <citation type="submission" date="2019-01" db="EMBL/GenBank/DDBJ databases">
        <title>A draft genome assembly of the solar-powered sea slug Elysia chlorotica.</title>
        <authorList>
            <person name="Cai H."/>
            <person name="Li Q."/>
            <person name="Fang X."/>
            <person name="Li J."/>
            <person name="Curtis N.E."/>
            <person name="Altenburger A."/>
            <person name="Shibata T."/>
            <person name="Feng M."/>
            <person name="Maeda T."/>
            <person name="Schwartz J.A."/>
            <person name="Shigenobu S."/>
            <person name="Lundholm N."/>
            <person name="Nishiyama T."/>
            <person name="Yang H."/>
            <person name="Hasebe M."/>
            <person name="Li S."/>
            <person name="Pierce S.K."/>
            <person name="Wang J."/>
        </authorList>
    </citation>
    <scope>NUCLEOTIDE SEQUENCE [LARGE SCALE GENOMIC DNA]</scope>
    <source>
        <strain evidence="2">EC2010</strain>
        <tissue evidence="2">Whole organism of an adult</tissue>
    </source>
</reference>
<evidence type="ECO:0000313" key="2">
    <source>
        <dbReference type="EMBL" id="RUS90304.1"/>
    </source>
</evidence>
<proteinExistence type="predicted"/>
<name>A0A433U8Z3_ELYCH</name>
<organism evidence="2 3">
    <name type="scientific">Elysia chlorotica</name>
    <name type="common">Eastern emerald elysia</name>
    <name type="synonym">Sea slug</name>
    <dbReference type="NCBI Taxonomy" id="188477"/>
    <lineage>
        <taxon>Eukaryota</taxon>
        <taxon>Metazoa</taxon>
        <taxon>Spiralia</taxon>
        <taxon>Lophotrochozoa</taxon>
        <taxon>Mollusca</taxon>
        <taxon>Gastropoda</taxon>
        <taxon>Heterobranchia</taxon>
        <taxon>Euthyneura</taxon>
        <taxon>Panpulmonata</taxon>
        <taxon>Sacoglossa</taxon>
        <taxon>Placobranchoidea</taxon>
        <taxon>Plakobranchidae</taxon>
        <taxon>Elysia</taxon>
    </lineage>
</organism>
<keyword evidence="3" id="KW-1185">Reference proteome</keyword>
<evidence type="ECO:0000256" key="1">
    <source>
        <dbReference type="SAM" id="MobiDB-lite"/>
    </source>
</evidence>
<feature type="compositionally biased region" description="Pro residues" evidence="1">
    <location>
        <begin position="198"/>
        <end position="207"/>
    </location>
</feature>
<gene>
    <name evidence="2" type="ORF">EGW08_001902</name>
</gene>
<evidence type="ECO:0000313" key="3">
    <source>
        <dbReference type="Proteomes" id="UP000271974"/>
    </source>
</evidence>
<feature type="compositionally biased region" description="Low complexity" evidence="1">
    <location>
        <begin position="150"/>
        <end position="178"/>
    </location>
</feature>
<comment type="caution">
    <text evidence="2">The sequence shown here is derived from an EMBL/GenBank/DDBJ whole genome shotgun (WGS) entry which is preliminary data.</text>
</comment>